<protein>
    <submittedName>
        <fullName evidence="1">Uncharacterized conserved protein YbjT, contains NAD(P)-binding and DUF2867 domains</fullName>
    </submittedName>
</protein>
<organism evidence="1 2">
    <name type="scientific">Parapedobacter composti</name>
    <dbReference type="NCBI Taxonomy" id="623281"/>
    <lineage>
        <taxon>Bacteria</taxon>
        <taxon>Pseudomonadati</taxon>
        <taxon>Bacteroidota</taxon>
        <taxon>Sphingobacteriia</taxon>
        <taxon>Sphingobacteriales</taxon>
        <taxon>Sphingobacteriaceae</taxon>
        <taxon>Parapedobacter</taxon>
    </lineage>
</organism>
<keyword evidence="2" id="KW-1185">Reference proteome</keyword>
<dbReference type="EMBL" id="FOLL01000012">
    <property type="protein sequence ID" value="SFC48559.1"/>
    <property type="molecule type" value="Genomic_DNA"/>
</dbReference>
<dbReference type="OrthoDB" id="9774199at2"/>
<evidence type="ECO:0000313" key="2">
    <source>
        <dbReference type="Proteomes" id="UP000199577"/>
    </source>
</evidence>
<dbReference type="Proteomes" id="UP000199577">
    <property type="component" value="Unassembled WGS sequence"/>
</dbReference>
<dbReference type="SUPFAM" id="SSF51735">
    <property type="entry name" value="NAD(P)-binding Rossmann-fold domains"/>
    <property type="match status" value="1"/>
</dbReference>
<dbReference type="InterPro" id="IPR036291">
    <property type="entry name" value="NAD(P)-bd_dom_sf"/>
</dbReference>
<name>A0A1I1JIW9_9SPHI</name>
<reference evidence="1 2" key="1">
    <citation type="submission" date="2016-10" db="EMBL/GenBank/DDBJ databases">
        <authorList>
            <person name="de Groot N.N."/>
        </authorList>
    </citation>
    <scope>NUCLEOTIDE SEQUENCE [LARGE SCALE GENOMIC DNA]</scope>
    <source>
        <strain evidence="1 2">DSM 22900</strain>
    </source>
</reference>
<dbReference type="STRING" id="623281.SAMN05421747_11270"/>
<evidence type="ECO:0000313" key="1">
    <source>
        <dbReference type="EMBL" id="SFC48559.1"/>
    </source>
</evidence>
<dbReference type="Gene3D" id="3.40.50.720">
    <property type="entry name" value="NAD(P)-binding Rossmann-like Domain"/>
    <property type="match status" value="1"/>
</dbReference>
<gene>
    <name evidence="1" type="ORF">SAMN05421747_11270</name>
</gene>
<proteinExistence type="predicted"/>
<dbReference type="RefSeq" id="WP_139215893.1">
    <property type="nucleotide sequence ID" value="NZ_FOLL01000012.1"/>
</dbReference>
<sequence>MKVLITGLNNYLARNVATCLASADHQVTCLVRSRKFFHKHVQEREGLHIIEGDLFRRELPLGIDSETQVAFYFNQSPINELDIRLEMESIALQKYIQALQATACQHLIYVTKLTDDNLEKIESYIRQSGFGYTIVRVSNIIGKGSSLVNILSTLAKQQLVILPKEFATSRCQPVHLLDVCSYFSSMMLDENTYGKTFDIGGPEVMTYREAFERYLAIIRLKKTVLALPGLGVSLSVFFSRYVYQFEQDVAAAFIAYMRHDLVATNNGLKGLYPIKLTPFGVAIRYALERVTVESGVDR</sequence>
<dbReference type="AlphaFoldDB" id="A0A1I1JIW9"/>
<accession>A0A1I1JIW9</accession>